<keyword evidence="6" id="KW-0408">Iron</keyword>
<dbReference type="GO" id="GO:0005506">
    <property type="term" value="F:iron ion binding"/>
    <property type="evidence" value="ECO:0007669"/>
    <property type="project" value="InterPro"/>
</dbReference>
<dbReference type="EMBL" id="JACHGT010000003">
    <property type="protein sequence ID" value="MBB6033452.1"/>
    <property type="molecule type" value="Genomic_DNA"/>
</dbReference>
<dbReference type="PANTHER" id="PTHR24286">
    <property type="entry name" value="CYTOCHROME P450 26"/>
    <property type="match status" value="1"/>
</dbReference>
<sequence length="427" mass="47675">MTTHSATHRRDGGPGRAAVGEHPYTEMAPALFTDGYRALSTAFDRYRTDAFAARLLGRPTLFLRGHEGARLFYDETRFVRAGAVPGPVRRTLFGKDTVHGLDGPAHRHRKAMFVHLADHASAVRVADLAEEHWDAAVRRWRRDGRAVLFDEAVRVLGEAVCEWADLPADTDRDERVRDLAAIIDGFGSVGPRHVRARLARRRSTRWARGLIAGAREGRLHTTPGTALATVAEHRDTDGERLGEHSAADELINLLRPTIAVAWFVTFAALAMHHHPEWRERLAAGEDGVARAFAHEVRRRFPFAPMLAARARRGFGWRGHHVEAGQLAILDLYATDHHAGLWPNPERFDPTRFLRHEPGRYALIPQGGGEPEDGHRCPGEPFTMELLGRAARFLSRLSYTVPPQDLRYSTASIPTRPRSGFVITRVAP</sequence>
<dbReference type="EC" id="1.11.2.4" evidence="9"/>
<keyword evidence="10" id="KW-1185">Reference proteome</keyword>
<dbReference type="InterPro" id="IPR001128">
    <property type="entry name" value="Cyt_P450"/>
</dbReference>
<keyword evidence="9" id="KW-0575">Peroxidase</keyword>
<dbReference type="SUPFAM" id="SSF48264">
    <property type="entry name" value="Cytochrome P450"/>
    <property type="match status" value="1"/>
</dbReference>
<dbReference type="Proteomes" id="UP000548476">
    <property type="component" value="Unassembled WGS sequence"/>
</dbReference>
<dbReference type="RefSeq" id="WP_184786369.1">
    <property type="nucleotide sequence ID" value="NZ_BONT01000015.1"/>
</dbReference>
<proteinExistence type="inferred from homology"/>
<dbReference type="AlphaFoldDB" id="A0A841FIR3"/>
<protein>
    <submittedName>
        <fullName evidence="9">Fatty-acid peroxygenase</fullName>
        <ecNumber evidence="9">1.11.2.4</ecNumber>
    </submittedName>
</protein>
<dbReference type="GO" id="GO:0016125">
    <property type="term" value="P:sterol metabolic process"/>
    <property type="evidence" value="ECO:0007669"/>
    <property type="project" value="TreeGrafter"/>
</dbReference>
<gene>
    <name evidence="9" type="ORF">HNR73_001302</name>
</gene>
<evidence type="ECO:0000256" key="4">
    <source>
        <dbReference type="ARBA" id="ARBA00022723"/>
    </source>
</evidence>
<evidence type="ECO:0000256" key="2">
    <source>
        <dbReference type="ARBA" id="ARBA00010617"/>
    </source>
</evidence>
<dbReference type="Pfam" id="PF00067">
    <property type="entry name" value="p450"/>
    <property type="match status" value="1"/>
</dbReference>
<comment type="caution">
    <text evidence="9">The sequence shown here is derived from an EMBL/GenBank/DDBJ whole genome shotgun (WGS) entry which is preliminary data.</text>
</comment>
<organism evidence="9 10">
    <name type="scientific">Phytomonospora endophytica</name>
    <dbReference type="NCBI Taxonomy" id="714109"/>
    <lineage>
        <taxon>Bacteria</taxon>
        <taxon>Bacillati</taxon>
        <taxon>Actinomycetota</taxon>
        <taxon>Actinomycetes</taxon>
        <taxon>Micromonosporales</taxon>
        <taxon>Micromonosporaceae</taxon>
        <taxon>Phytomonospora</taxon>
    </lineage>
</organism>
<dbReference type="GO" id="GO:0020037">
    <property type="term" value="F:heme binding"/>
    <property type="evidence" value="ECO:0007669"/>
    <property type="project" value="InterPro"/>
</dbReference>
<dbReference type="CDD" id="cd11067">
    <property type="entry name" value="CYP152"/>
    <property type="match status" value="1"/>
</dbReference>
<evidence type="ECO:0000256" key="7">
    <source>
        <dbReference type="ARBA" id="ARBA00023033"/>
    </source>
</evidence>
<keyword evidence="4" id="KW-0479">Metal-binding</keyword>
<evidence type="ECO:0000313" key="9">
    <source>
        <dbReference type="EMBL" id="MBB6033452.1"/>
    </source>
</evidence>
<feature type="region of interest" description="Disordered" evidence="8">
    <location>
        <begin position="1"/>
        <end position="21"/>
    </location>
</feature>
<dbReference type="GO" id="GO:0016705">
    <property type="term" value="F:oxidoreductase activity, acting on paired donors, with incorporation or reduction of molecular oxygen"/>
    <property type="evidence" value="ECO:0007669"/>
    <property type="project" value="InterPro"/>
</dbReference>
<evidence type="ECO:0000313" key="10">
    <source>
        <dbReference type="Proteomes" id="UP000548476"/>
    </source>
</evidence>
<evidence type="ECO:0000256" key="5">
    <source>
        <dbReference type="ARBA" id="ARBA00023002"/>
    </source>
</evidence>
<keyword evidence="7" id="KW-0503">Monooxygenase</keyword>
<comment type="similarity">
    <text evidence="2">Belongs to the cytochrome P450 family.</text>
</comment>
<evidence type="ECO:0000256" key="1">
    <source>
        <dbReference type="ARBA" id="ARBA00001971"/>
    </source>
</evidence>
<dbReference type="GO" id="GO:0004601">
    <property type="term" value="F:peroxidase activity"/>
    <property type="evidence" value="ECO:0007669"/>
    <property type="project" value="UniProtKB-KW"/>
</dbReference>
<keyword evidence="5 9" id="KW-0560">Oxidoreductase</keyword>
<name>A0A841FIR3_9ACTN</name>
<dbReference type="Gene3D" id="1.10.630.10">
    <property type="entry name" value="Cytochrome P450"/>
    <property type="match status" value="1"/>
</dbReference>
<comment type="cofactor">
    <cofactor evidence="1">
        <name>heme</name>
        <dbReference type="ChEBI" id="CHEBI:30413"/>
    </cofactor>
</comment>
<dbReference type="PANTHER" id="PTHR24286:SF24">
    <property type="entry name" value="LANOSTEROL 14-ALPHA DEMETHYLASE"/>
    <property type="match status" value="1"/>
</dbReference>
<keyword evidence="3" id="KW-0349">Heme</keyword>
<dbReference type="InterPro" id="IPR036396">
    <property type="entry name" value="Cyt_P450_sf"/>
</dbReference>
<accession>A0A841FIR3</accession>
<evidence type="ECO:0000256" key="8">
    <source>
        <dbReference type="SAM" id="MobiDB-lite"/>
    </source>
</evidence>
<evidence type="ECO:0000256" key="6">
    <source>
        <dbReference type="ARBA" id="ARBA00023004"/>
    </source>
</evidence>
<reference evidence="9 10" key="1">
    <citation type="submission" date="2020-08" db="EMBL/GenBank/DDBJ databases">
        <title>Genomic Encyclopedia of Type Strains, Phase IV (KMG-IV): sequencing the most valuable type-strain genomes for metagenomic binning, comparative biology and taxonomic classification.</title>
        <authorList>
            <person name="Goeker M."/>
        </authorList>
    </citation>
    <scope>NUCLEOTIDE SEQUENCE [LARGE SCALE GENOMIC DNA]</scope>
    <source>
        <strain evidence="9 10">YIM 65646</strain>
    </source>
</reference>
<evidence type="ECO:0000256" key="3">
    <source>
        <dbReference type="ARBA" id="ARBA00022617"/>
    </source>
</evidence>
<dbReference type="GO" id="GO:0004497">
    <property type="term" value="F:monooxygenase activity"/>
    <property type="evidence" value="ECO:0007669"/>
    <property type="project" value="UniProtKB-KW"/>
</dbReference>